<reference evidence="2 3" key="1">
    <citation type="journal article" date="2019" name="Int. J. Syst. Evol. Microbiol.">
        <title>The Global Catalogue of Microorganisms (GCM) 10K type strain sequencing project: providing services to taxonomists for standard genome sequencing and annotation.</title>
        <authorList>
            <consortium name="The Broad Institute Genomics Platform"/>
            <consortium name="The Broad Institute Genome Sequencing Center for Infectious Disease"/>
            <person name="Wu L."/>
            <person name="Ma J."/>
        </authorList>
    </citation>
    <scope>NUCLEOTIDE SEQUENCE [LARGE SCALE GENOMIC DNA]</scope>
    <source>
        <strain evidence="2 3">JCM 6833</strain>
    </source>
</reference>
<feature type="region of interest" description="Disordered" evidence="1">
    <location>
        <begin position="255"/>
        <end position="298"/>
    </location>
</feature>
<sequence length="298" mass="31973">MPDSSSTDFATFGAMALDLYQEIFEGAQGLDHRTNDDHAGSLLGDLLADLMHYADARGISFDTALEMARSDHAAERSQPGQHLIGSPVQLIGLDAAEREFADLPIRGQVTGILTPPDGPTTCYVRFPLEMNGHAFTEDKLRPAPPFPPTITSAGVVESPLAAEAALVETIARIESADNPGSAPRFEDIRDHQALLATLSSWVGMDEQRTSELIEPKVFDRIRQLETGPGLGSSPALDVGRHQTVDELSTRRSAPAQLAAENFPLHDEGAQPGSSAEVDRHSSPPFTTNRPTTPPGPVR</sequence>
<proteinExistence type="predicted"/>
<gene>
    <name evidence="2" type="ORF">GCM10010411_56310</name>
</gene>
<evidence type="ECO:0000313" key="3">
    <source>
        <dbReference type="Proteomes" id="UP001501509"/>
    </source>
</evidence>
<dbReference type="Proteomes" id="UP001501509">
    <property type="component" value="Unassembled WGS sequence"/>
</dbReference>
<comment type="caution">
    <text evidence="2">The sequence shown here is derived from an EMBL/GenBank/DDBJ whole genome shotgun (WGS) entry which is preliminary data.</text>
</comment>
<evidence type="ECO:0000313" key="2">
    <source>
        <dbReference type="EMBL" id="GAA2614142.1"/>
    </source>
</evidence>
<protein>
    <submittedName>
        <fullName evidence="2">Uncharacterized protein</fullName>
    </submittedName>
</protein>
<accession>A0ABN3Q4X6</accession>
<dbReference type="EMBL" id="BAAATD010000008">
    <property type="protein sequence ID" value="GAA2614142.1"/>
    <property type="molecule type" value="Genomic_DNA"/>
</dbReference>
<name>A0ABN3Q4X6_9ACTN</name>
<dbReference type="RefSeq" id="WP_344545464.1">
    <property type="nucleotide sequence ID" value="NZ_BAAATD010000008.1"/>
</dbReference>
<organism evidence="2 3">
    <name type="scientific">Actinomadura fulvescens</name>
    <dbReference type="NCBI Taxonomy" id="46160"/>
    <lineage>
        <taxon>Bacteria</taxon>
        <taxon>Bacillati</taxon>
        <taxon>Actinomycetota</taxon>
        <taxon>Actinomycetes</taxon>
        <taxon>Streptosporangiales</taxon>
        <taxon>Thermomonosporaceae</taxon>
        <taxon>Actinomadura</taxon>
    </lineage>
</organism>
<evidence type="ECO:0000256" key="1">
    <source>
        <dbReference type="SAM" id="MobiDB-lite"/>
    </source>
</evidence>
<keyword evidence="3" id="KW-1185">Reference proteome</keyword>